<name>A0A3A2ZWB7_9EURO</name>
<evidence type="ECO:0000256" key="1">
    <source>
        <dbReference type="SAM" id="MobiDB-lite"/>
    </source>
</evidence>
<sequence>MHSTPSRQLEPRYDQGRGDRDLSNSALYRNMVSLRECFLYFIQLTYTEPTALNPVSEKTWVGGPNFKFDPHDYISEGSSEDEKSSARKKTSSFRQPQQQSQQSSSVASLKRHVSGLTLEDRAPSSHRGIPWQQGRDLTVCFSNRKQSWYYEDRKGNRFYVALYREKCDDGSYVPYIIDGNRRQRVKLDKGKGRA</sequence>
<gene>
    <name evidence="2" type="ORF">PHISCL_01960</name>
</gene>
<evidence type="ECO:0000313" key="3">
    <source>
        <dbReference type="Proteomes" id="UP000266188"/>
    </source>
</evidence>
<feature type="compositionally biased region" description="Low complexity" evidence="1">
    <location>
        <begin position="92"/>
        <end position="105"/>
    </location>
</feature>
<dbReference type="EMBL" id="MVGC01000040">
    <property type="protein sequence ID" value="RJE25697.1"/>
    <property type="molecule type" value="Genomic_DNA"/>
</dbReference>
<feature type="compositionally biased region" description="Basic and acidic residues" evidence="1">
    <location>
        <begin position="9"/>
        <end position="22"/>
    </location>
</feature>
<feature type="compositionally biased region" description="Basic and acidic residues" evidence="1">
    <location>
        <begin position="71"/>
        <end position="85"/>
    </location>
</feature>
<proteinExistence type="predicted"/>
<protein>
    <submittedName>
        <fullName evidence="2">Uncharacterized protein</fullName>
    </submittedName>
</protein>
<evidence type="ECO:0000313" key="2">
    <source>
        <dbReference type="EMBL" id="RJE25697.1"/>
    </source>
</evidence>
<feature type="region of interest" description="Disordered" evidence="1">
    <location>
        <begin position="71"/>
        <end position="109"/>
    </location>
</feature>
<dbReference type="AlphaFoldDB" id="A0A3A2ZWB7"/>
<accession>A0A3A2ZWB7</accession>
<reference evidence="3" key="1">
    <citation type="submission" date="2017-02" db="EMBL/GenBank/DDBJ databases">
        <authorList>
            <person name="Tafer H."/>
            <person name="Lopandic K."/>
        </authorList>
    </citation>
    <scope>NUCLEOTIDE SEQUENCE [LARGE SCALE GENOMIC DNA]</scope>
    <source>
        <strain evidence="3">CBS 366.77</strain>
    </source>
</reference>
<comment type="caution">
    <text evidence="2">The sequence shown here is derived from an EMBL/GenBank/DDBJ whole genome shotgun (WGS) entry which is preliminary data.</text>
</comment>
<keyword evidence="3" id="KW-1185">Reference proteome</keyword>
<feature type="region of interest" description="Disordered" evidence="1">
    <location>
        <begin position="1"/>
        <end position="22"/>
    </location>
</feature>
<dbReference type="Proteomes" id="UP000266188">
    <property type="component" value="Unassembled WGS sequence"/>
</dbReference>
<organism evidence="2 3">
    <name type="scientific">Aspergillus sclerotialis</name>
    <dbReference type="NCBI Taxonomy" id="2070753"/>
    <lineage>
        <taxon>Eukaryota</taxon>
        <taxon>Fungi</taxon>
        <taxon>Dikarya</taxon>
        <taxon>Ascomycota</taxon>
        <taxon>Pezizomycotina</taxon>
        <taxon>Eurotiomycetes</taxon>
        <taxon>Eurotiomycetidae</taxon>
        <taxon>Eurotiales</taxon>
        <taxon>Aspergillaceae</taxon>
        <taxon>Aspergillus</taxon>
        <taxon>Aspergillus subgen. Polypaecilum</taxon>
    </lineage>
</organism>